<sequence>MLSALSRREVSLQQPTYFFNFFPPKVENNDKILIDNDSDISKAIYTQGHFVGQLASDQQDNKTINFDMKNEEIGTPNSETYSGSYTHACYINAQE</sequence>
<protein>
    <submittedName>
        <fullName evidence="1">Uncharacterized protein</fullName>
    </submittedName>
</protein>
<evidence type="ECO:0000313" key="1">
    <source>
        <dbReference type="EMBL" id="KAF7280976.1"/>
    </source>
</evidence>
<dbReference type="AlphaFoldDB" id="A0A834MDY0"/>
<proteinExistence type="predicted"/>
<evidence type="ECO:0000313" key="2">
    <source>
        <dbReference type="Proteomes" id="UP000625711"/>
    </source>
</evidence>
<comment type="caution">
    <text evidence="1">The sequence shown here is derived from an EMBL/GenBank/DDBJ whole genome shotgun (WGS) entry which is preliminary data.</text>
</comment>
<reference evidence="1" key="1">
    <citation type="submission" date="2020-08" db="EMBL/GenBank/DDBJ databases">
        <title>Genome sequencing and assembly of the red palm weevil Rhynchophorus ferrugineus.</title>
        <authorList>
            <person name="Dias G.B."/>
            <person name="Bergman C.M."/>
            <person name="Manee M."/>
        </authorList>
    </citation>
    <scope>NUCLEOTIDE SEQUENCE</scope>
    <source>
        <strain evidence="1">AA-2017</strain>
        <tissue evidence="1">Whole larva</tissue>
    </source>
</reference>
<name>A0A834MDY0_RHYFE</name>
<gene>
    <name evidence="1" type="ORF">GWI33_005308</name>
</gene>
<accession>A0A834MDY0</accession>
<organism evidence="1 2">
    <name type="scientific">Rhynchophorus ferrugineus</name>
    <name type="common">Red palm weevil</name>
    <name type="synonym">Curculio ferrugineus</name>
    <dbReference type="NCBI Taxonomy" id="354439"/>
    <lineage>
        <taxon>Eukaryota</taxon>
        <taxon>Metazoa</taxon>
        <taxon>Ecdysozoa</taxon>
        <taxon>Arthropoda</taxon>
        <taxon>Hexapoda</taxon>
        <taxon>Insecta</taxon>
        <taxon>Pterygota</taxon>
        <taxon>Neoptera</taxon>
        <taxon>Endopterygota</taxon>
        <taxon>Coleoptera</taxon>
        <taxon>Polyphaga</taxon>
        <taxon>Cucujiformia</taxon>
        <taxon>Curculionidae</taxon>
        <taxon>Dryophthorinae</taxon>
        <taxon>Rhynchophorus</taxon>
    </lineage>
</organism>
<dbReference type="EMBL" id="JAACXV010000267">
    <property type="protein sequence ID" value="KAF7280976.1"/>
    <property type="molecule type" value="Genomic_DNA"/>
</dbReference>
<dbReference type="Proteomes" id="UP000625711">
    <property type="component" value="Unassembled WGS sequence"/>
</dbReference>
<keyword evidence="2" id="KW-1185">Reference proteome</keyword>